<dbReference type="OrthoDB" id="1953500at2"/>
<dbReference type="EMBL" id="WNKU01000001">
    <property type="protein sequence ID" value="MTV47403.1"/>
    <property type="molecule type" value="Genomic_DNA"/>
</dbReference>
<proteinExistence type="predicted"/>
<gene>
    <name evidence="3" type="ORF">GJ688_00235</name>
</gene>
<dbReference type="AlphaFoldDB" id="A0A6I3SBE1"/>
<feature type="transmembrane region" description="Helical" evidence="2">
    <location>
        <begin position="7"/>
        <end position="23"/>
    </location>
</feature>
<dbReference type="Proteomes" id="UP000430670">
    <property type="component" value="Unassembled WGS sequence"/>
</dbReference>
<evidence type="ECO:0000256" key="1">
    <source>
        <dbReference type="SAM" id="MobiDB-lite"/>
    </source>
</evidence>
<accession>A0A6I3SBE1</accession>
<feature type="region of interest" description="Disordered" evidence="1">
    <location>
        <begin position="213"/>
        <end position="273"/>
    </location>
</feature>
<dbReference type="Pfam" id="PF11167">
    <property type="entry name" value="DUF2953"/>
    <property type="match status" value="1"/>
</dbReference>
<evidence type="ECO:0000313" key="4">
    <source>
        <dbReference type="Proteomes" id="UP000430670"/>
    </source>
</evidence>
<comment type="caution">
    <text evidence="3">The sequence shown here is derived from an EMBL/GenBank/DDBJ whole genome shotgun (WGS) entry which is preliminary data.</text>
</comment>
<protein>
    <submittedName>
        <fullName evidence="3">DUF2953 domain-containing protein</fullName>
    </submittedName>
</protein>
<evidence type="ECO:0000256" key="2">
    <source>
        <dbReference type="SAM" id="Phobius"/>
    </source>
</evidence>
<keyword evidence="4" id="KW-1185">Reference proteome</keyword>
<reference evidence="3 4" key="1">
    <citation type="submission" date="2019-11" db="EMBL/GenBank/DDBJ databases">
        <title>Whole-genome sequence of a the green, strictly anaerobic photosynthetic bacterium Heliobacillus mobilis DSM 6151.</title>
        <authorList>
            <person name="Kyndt J.A."/>
            <person name="Meyer T.E."/>
        </authorList>
    </citation>
    <scope>NUCLEOTIDE SEQUENCE [LARGE SCALE GENOMIC DNA]</scope>
    <source>
        <strain evidence="3 4">DSM 6151</strain>
    </source>
</reference>
<sequence length="273" mass="31969">MMNLLKWILPVGGILLMLAYLLVRMPFTLQVTYKREGEKDEFTLSWLFLGHWWTLFRLPKVSLSTKKLKPKLLYRFKYQKKEQTRRESLIKLIAQAKSLFPKFRRFLRVIDVNLDNFQIHKLQWVTRVGAADALETALLSGGLWSLKYTLLARLYRFVKDPDALPRVNVVPFYGGKRIDVFLDCIVTMRPGHIIIVGLWRAGIIPGMFTKEGEGRNESSYRGADADGHGESQRDGRRQYGGGRRRPGTRRQPDHPRQPRSLRLRRGRFRVFRK</sequence>
<evidence type="ECO:0000313" key="3">
    <source>
        <dbReference type="EMBL" id="MTV47403.1"/>
    </source>
</evidence>
<dbReference type="InterPro" id="IPR021338">
    <property type="entry name" value="DUF2953"/>
</dbReference>
<keyword evidence="2" id="KW-0472">Membrane</keyword>
<feature type="compositionally biased region" description="Basic and acidic residues" evidence="1">
    <location>
        <begin position="213"/>
        <end position="237"/>
    </location>
</feature>
<feature type="compositionally biased region" description="Basic residues" evidence="1">
    <location>
        <begin position="257"/>
        <end position="273"/>
    </location>
</feature>
<keyword evidence="2" id="KW-1133">Transmembrane helix</keyword>
<keyword evidence="2" id="KW-0812">Transmembrane</keyword>
<organism evidence="3 4">
    <name type="scientific">Heliobacterium mobile</name>
    <name type="common">Heliobacillus mobilis</name>
    <dbReference type="NCBI Taxonomy" id="28064"/>
    <lineage>
        <taxon>Bacteria</taxon>
        <taxon>Bacillati</taxon>
        <taxon>Bacillota</taxon>
        <taxon>Clostridia</taxon>
        <taxon>Eubacteriales</taxon>
        <taxon>Heliobacteriaceae</taxon>
        <taxon>Heliobacterium</taxon>
    </lineage>
</organism>
<name>A0A6I3SBE1_HELMO</name>